<dbReference type="PANTHER" id="PTHR36853">
    <property type="entry name" value="EXPRESSED PROTEIN"/>
    <property type="match status" value="1"/>
</dbReference>
<keyword evidence="2" id="KW-1133">Transmembrane helix</keyword>
<keyword evidence="2" id="KW-0472">Membrane</keyword>
<proteinExistence type="predicted"/>
<organism evidence="5 6">
    <name type="scientific">Jaapia argillacea MUCL 33604</name>
    <dbReference type="NCBI Taxonomy" id="933084"/>
    <lineage>
        <taxon>Eukaryota</taxon>
        <taxon>Fungi</taxon>
        <taxon>Dikarya</taxon>
        <taxon>Basidiomycota</taxon>
        <taxon>Agaricomycotina</taxon>
        <taxon>Agaricomycetes</taxon>
        <taxon>Agaricomycetidae</taxon>
        <taxon>Jaapiales</taxon>
        <taxon>Jaapiaceae</taxon>
        <taxon>Jaapia</taxon>
    </lineage>
</organism>
<dbReference type="InParanoid" id="A0A067PLK0"/>
<accession>A0A067PLK0</accession>
<evidence type="ECO:0000256" key="3">
    <source>
        <dbReference type="SAM" id="SignalP"/>
    </source>
</evidence>
<reference evidence="6" key="1">
    <citation type="journal article" date="2014" name="Proc. Natl. Acad. Sci. U.S.A.">
        <title>Extensive sampling of basidiomycete genomes demonstrates inadequacy of the white-rot/brown-rot paradigm for wood decay fungi.</title>
        <authorList>
            <person name="Riley R."/>
            <person name="Salamov A.A."/>
            <person name="Brown D.W."/>
            <person name="Nagy L.G."/>
            <person name="Floudas D."/>
            <person name="Held B.W."/>
            <person name="Levasseur A."/>
            <person name="Lombard V."/>
            <person name="Morin E."/>
            <person name="Otillar R."/>
            <person name="Lindquist E.A."/>
            <person name="Sun H."/>
            <person name="LaButti K.M."/>
            <person name="Schmutz J."/>
            <person name="Jabbour D."/>
            <person name="Luo H."/>
            <person name="Baker S.E."/>
            <person name="Pisabarro A.G."/>
            <person name="Walton J.D."/>
            <person name="Blanchette R.A."/>
            <person name="Henrissat B."/>
            <person name="Martin F."/>
            <person name="Cullen D."/>
            <person name="Hibbett D.S."/>
            <person name="Grigoriev I.V."/>
        </authorList>
    </citation>
    <scope>NUCLEOTIDE SEQUENCE [LARGE SCALE GENOMIC DNA]</scope>
    <source>
        <strain evidence="6">MUCL 33604</strain>
    </source>
</reference>
<dbReference type="PANTHER" id="PTHR36853:SF1">
    <property type="entry name" value="DUF3844 DOMAIN-CONTAINING PROTEIN"/>
    <property type="match status" value="1"/>
</dbReference>
<gene>
    <name evidence="5" type="ORF">JAAARDRAFT_208550</name>
</gene>
<feature type="chain" id="PRO_5001647601" description="Vacuolar sorting protein Vps3844 C-terminal domain-containing protein" evidence="3">
    <location>
        <begin position="21"/>
        <end position="383"/>
    </location>
</feature>
<sequence length="383" mass="40696">MKGLRSATCFLLLGIARAAAVQVYLSPSTAGLLPSTLPPEHATLALSRHLGLELFESIGDTGDGELALGEFFQPFVGQGPRDALLLSIEYADAKDTLPRSLFPTFSLSNSPKVSSLTSLISTYLHRAPHIYTSIYSTRSHPPSLGVPRLLDSFTLTASSAATEAFLGEMSVLVDFLESPSELEKGESKFGAFELQGLGQMAKEYGRESEQYKLAAETVSALFSSAFAKENLNLAILTHSSPSISTHAKRQAEKIQPPSQSPLPPKIPSTPIGSVANCYDTQDACTNRTNSCSGRGECVRATGSGRSCFVCACQSTKDDNGRTQVWAGEMCERKDISGPFVLITGTVITLILLIGGSVALLYGIGDEELPSTLTGGVHGGLRKE</sequence>
<dbReference type="STRING" id="933084.A0A067PLK0"/>
<dbReference type="AlphaFoldDB" id="A0A067PLK0"/>
<dbReference type="InterPro" id="IPR024382">
    <property type="entry name" value="Vps3844_C"/>
</dbReference>
<dbReference type="EMBL" id="KL197724">
    <property type="protein sequence ID" value="KDQ55773.1"/>
    <property type="molecule type" value="Genomic_DNA"/>
</dbReference>
<feature type="domain" description="Vacuolar sorting protein Vps3844 C-terminal" evidence="4">
    <location>
        <begin position="277"/>
        <end position="373"/>
    </location>
</feature>
<dbReference type="OrthoDB" id="5583277at2759"/>
<evidence type="ECO:0000256" key="2">
    <source>
        <dbReference type="SAM" id="Phobius"/>
    </source>
</evidence>
<dbReference type="GO" id="GO:0005783">
    <property type="term" value="C:endoplasmic reticulum"/>
    <property type="evidence" value="ECO:0007669"/>
    <property type="project" value="TreeGrafter"/>
</dbReference>
<evidence type="ECO:0000259" key="4">
    <source>
        <dbReference type="Pfam" id="PF12955"/>
    </source>
</evidence>
<evidence type="ECO:0000256" key="1">
    <source>
        <dbReference type="SAM" id="MobiDB-lite"/>
    </source>
</evidence>
<name>A0A067PLK0_9AGAM</name>
<keyword evidence="2" id="KW-0812">Transmembrane</keyword>
<dbReference type="Proteomes" id="UP000027265">
    <property type="component" value="Unassembled WGS sequence"/>
</dbReference>
<dbReference type="Pfam" id="PF12955">
    <property type="entry name" value="Vps3844_C"/>
    <property type="match status" value="1"/>
</dbReference>
<feature type="region of interest" description="Disordered" evidence="1">
    <location>
        <begin position="245"/>
        <end position="265"/>
    </location>
</feature>
<evidence type="ECO:0000313" key="5">
    <source>
        <dbReference type="EMBL" id="KDQ55773.1"/>
    </source>
</evidence>
<dbReference type="HOGENOM" id="CLU_754738_0_0_1"/>
<protein>
    <recommendedName>
        <fullName evidence="4">Vacuolar sorting protein Vps3844 C-terminal domain-containing protein</fullName>
    </recommendedName>
</protein>
<evidence type="ECO:0000313" key="6">
    <source>
        <dbReference type="Proteomes" id="UP000027265"/>
    </source>
</evidence>
<dbReference type="InterPro" id="IPR053065">
    <property type="entry name" value="Archenteron_Induction-Rel"/>
</dbReference>
<feature type="transmembrane region" description="Helical" evidence="2">
    <location>
        <begin position="339"/>
        <end position="363"/>
    </location>
</feature>
<keyword evidence="6" id="KW-1185">Reference proteome</keyword>
<keyword evidence="3" id="KW-0732">Signal</keyword>
<feature type="signal peptide" evidence="3">
    <location>
        <begin position="1"/>
        <end position="20"/>
    </location>
</feature>